<dbReference type="AlphaFoldDB" id="A0A9P8CJ72"/>
<evidence type="ECO:0000256" key="1">
    <source>
        <dbReference type="SAM" id="MobiDB-lite"/>
    </source>
</evidence>
<dbReference type="PROSITE" id="PS50173">
    <property type="entry name" value="UMUC"/>
    <property type="match status" value="1"/>
</dbReference>
<dbReference type="GO" id="GO:0070987">
    <property type="term" value="P:error-free translesion synthesis"/>
    <property type="evidence" value="ECO:0007669"/>
    <property type="project" value="UniProtKB-ARBA"/>
</dbReference>
<dbReference type="Gene3D" id="3.30.1490.100">
    <property type="entry name" value="DNA polymerase, Y-family, little finger domain"/>
    <property type="match status" value="1"/>
</dbReference>
<dbReference type="PANTHER" id="PTHR46404">
    <property type="entry name" value="DNA POLYMERASE IOTA"/>
    <property type="match status" value="1"/>
</dbReference>
<dbReference type="Pfam" id="PF00817">
    <property type="entry name" value="IMS"/>
    <property type="match status" value="1"/>
</dbReference>
<dbReference type="InterPro" id="IPR043502">
    <property type="entry name" value="DNA/RNA_pol_sf"/>
</dbReference>
<dbReference type="Proteomes" id="UP000887226">
    <property type="component" value="Unassembled WGS sequence"/>
</dbReference>
<dbReference type="InterPro" id="IPR036775">
    <property type="entry name" value="DNA_pol_Y-fam_lit_finger_sf"/>
</dbReference>
<feature type="region of interest" description="Disordered" evidence="1">
    <location>
        <begin position="495"/>
        <end position="520"/>
    </location>
</feature>
<keyword evidence="4" id="KW-1185">Reference proteome</keyword>
<dbReference type="GO" id="GO:0003887">
    <property type="term" value="F:DNA-directed DNA polymerase activity"/>
    <property type="evidence" value="ECO:0007669"/>
    <property type="project" value="TreeGrafter"/>
</dbReference>
<dbReference type="GO" id="GO:0003684">
    <property type="term" value="F:damaged DNA binding"/>
    <property type="evidence" value="ECO:0007669"/>
    <property type="project" value="InterPro"/>
</dbReference>
<dbReference type="Gene3D" id="3.40.1170.60">
    <property type="match status" value="1"/>
</dbReference>
<name>A0A9P8CJ72_9HELO</name>
<proteinExistence type="predicted"/>
<dbReference type="Gene3D" id="3.30.70.270">
    <property type="match status" value="1"/>
</dbReference>
<evidence type="ECO:0000313" key="4">
    <source>
        <dbReference type="Proteomes" id="UP000887226"/>
    </source>
</evidence>
<dbReference type="InterPro" id="IPR043128">
    <property type="entry name" value="Rev_trsase/Diguanyl_cyclase"/>
</dbReference>
<gene>
    <name evidence="3" type="ORF">BJ878DRAFT_412457</name>
</gene>
<sequence>MEPKPPRRNDNRVILHFKQIIVTCNYEARRRGLSKLQLINDARRLCPDVVIVLGEELGRFRDASKSLYKYLESFTWNGKVERLGFDEVFMDVSDIVDYNQALLLQNRLEASFFQLKKDDPTVGFNFDASWYASHVYPPEAHPPLANTMVQDSLTTRLILGSHLAQYLRLSLEGEKGYTATVGISTNKLISKLVGNLNKPRGQTTLLPPYQLEGSASRAVNAEQESNMTQFIDNHEIGNIPGIGYKMAQKIRNQVLAQPANHNMELVYEPRKDSVTVREVRLFPEMSGKTLGEMLGVPGAERGIGGKAWNLINGIDDTEVQQMRRVPSQISIEDSYICLDTITQVLKEMKKLGTSLINRMHVDLLKDGDPDVCGVKRWIAYPKTLRLSTRPRPPLNADGTRTRSFARNSRSTPLPTFVFSLKEGVEAIVERLIQEALLPMYRRLHPQPGWNISLMNICVTNLVGAAGEDSGSNGQDISKMFKRQKEVLKEWKVEDKDVPPDPVPVTEPHGIHQAEPSAGNDAGDVVMEGSEDVLQHTQNTVDENAEWEEDEESGELERCGKCGALLPSFAMPAHERFHSLKG</sequence>
<dbReference type="Gene3D" id="1.10.150.20">
    <property type="entry name" value="5' to 3' exonuclease, C-terminal subdomain"/>
    <property type="match status" value="1"/>
</dbReference>
<accession>A0A9P8CJ72</accession>
<reference evidence="3" key="1">
    <citation type="journal article" date="2021" name="IMA Fungus">
        <title>Genomic characterization of three marine fungi, including Emericellopsis atlantica sp. nov. with signatures of a generalist lifestyle and marine biomass degradation.</title>
        <authorList>
            <person name="Hagestad O.C."/>
            <person name="Hou L."/>
            <person name="Andersen J.H."/>
            <person name="Hansen E.H."/>
            <person name="Altermark B."/>
            <person name="Li C."/>
            <person name="Kuhnert E."/>
            <person name="Cox R.J."/>
            <person name="Crous P.W."/>
            <person name="Spatafora J.W."/>
            <person name="Lail K."/>
            <person name="Amirebrahimi M."/>
            <person name="Lipzen A."/>
            <person name="Pangilinan J."/>
            <person name="Andreopoulos W."/>
            <person name="Hayes R.D."/>
            <person name="Ng V."/>
            <person name="Grigoriev I.V."/>
            <person name="Jackson S.A."/>
            <person name="Sutton T.D.S."/>
            <person name="Dobson A.D.W."/>
            <person name="Rama T."/>
        </authorList>
    </citation>
    <scope>NUCLEOTIDE SEQUENCE</scope>
    <source>
        <strain evidence="3">TRa3180A</strain>
    </source>
</reference>
<dbReference type="GO" id="GO:0006281">
    <property type="term" value="P:DNA repair"/>
    <property type="evidence" value="ECO:0007669"/>
    <property type="project" value="InterPro"/>
</dbReference>
<dbReference type="OrthoDB" id="447129at2759"/>
<dbReference type="SUPFAM" id="SSF56672">
    <property type="entry name" value="DNA/RNA polymerases"/>
    <property type="match status" value="1"/>
</dbReference>
<dbReference type="InterPro" id="IPR001126">
    <property type="entry name" value="UmuC"/>
</dbReference>
<protein>
    <submittedName>
        <fullName evidence="3">DNA polymeras-like protein iota</fullName>
    </submittedName>
</protein>
<evidence type="ECO:0000259" key="2">
    <source>
        <dbReference type="PROSITE" id="PS50173"/>
    </source>
</evidence>
<dbReference type="PANTHER" id="PTHR46404:SF1">
    <property type="entry name" value="DNA POLYMERASE IOTA"/>
    <property type="match status" value="1"/>
</dbReference>
<evidence type="ECO:0000313" key="3">
    <source>
        <dbReference type="EMBL" id="KAG9248595.1"/>
    </source>
</evidence>
<dbReference type="EMBL" id="MU253746">
    <property type="protein sequence ID" value="KAG9248595.1"/>
    <property type="molecule type" value="Genomic_DNA"/>
</dbReference>
<comment type="caution">
    <text evidence="3">The sequence shown here is derived from an EMBL/GenBank/DDBJ whole genome shotgun (WGS) entry which is preliminary data.</text>
</comment>
<organism evidence="3 4">
    <name type="scientific">Calycina marina</name>
    <dbReference type="NCBI Taxonomy" id="1763456"/>
    <lineage>
        <taxon>Eukaryota</taxon>
        <taxon>Fungi</taxon>
        <taxon>Dikarya</taxon>
        <taxon>Ascomycota</taxon>
        <taxon>Pezizomycotina</taxon>
        <taxon>Leotiomycetes</taxon>
        <taxon>Helotiales</taxon>
        <taxon>Pezizellaceae</taxon>
        <taxon>Calycina</taxon>
    </lineage>
</organism>
<feature type="domain" description="UmuC" evidence="2">
    <location>
        <begin position="1"/>
        <end position="243"/>
    </location>
</feature>